<reference evidence="8 9" key="1">
    <citation type="journal article" date="2014" name="Science">
        <title>Plant genetics. Early allopolyploid evolution in the post-Neolithic Brassica napus oilseed genome.</title>
        <authorList>
            <person name="Chalhoub B."/>
            <person name="Denoeud F."/>
            <person name="Liu S."/>
            <person name="Parkin I.A."/>
            <person name="Tang H."/>
            <person name="Wang X."/>
            <person name="Chiquet J."/>
            <person name="Belcram H."/>
            <person name="Tong C."/>
            <person name="Samans B."/>
            <person name="Correa M."/>
            <person name="Da Silva C."/>
            <person name="Just J."/>
            <person name="Falentin C."/>
            <person name="Koh C.S."/>
            <person name="Le Clainche I."/>
            <person name="Bernard M."/>
            <person name="Bento P."/>
            <person name="Noel B."/>
            <person name="Labadie K."/>
            <person name="Alberti A."/>
            <person name="Charles M."/>
            <person name="Arnaud D."/>
            <person name="Guo H."/>
            <person name="Daviaud C."/>
            <person name="Alamery S."/>
            <person name="Jabbari K."/>
            <person name="Zhao M."/>
            <person name="Edger P.P."/>
            <person name="Chelaifa H."/>
            <person name="Tack D."/>
            <person name="Lassalle G."/>
            <person name="Mestiri I."/>
            <person name="Schnel N."/>
            <person name="Le Paslier M.C."/>
            <person name="Fan G."/>
            <person name="Renault V."/>
            <person name="Bayer P.E."/>
            <person name="Golicz A.A."/>
            <person name="Manoli S."/>
            <person name="Lee T.H."/>
            <person name="Thi V.H."/>
            <person name="Chalabi S."/>
            <person name="Hu Q."/>
            <person name="Fan C."/>
            <person name="Tollenaere R."/>
            <person name="Lu Y."/>
            <person name="Battail C."/>
            <person name="Shen J."/>
            <person name="Sidebottom C.H."/>
            <person name="Wang X."/>
            <person name="Canaguier A."/>
            <person name="Chauveau A."/>
            <person name="Berard A."/>
            <person name="Deniot G."/>
            <person name="Guan M."/>
            <person name="Liu Z."/>
            <person name="Sun F."/>
            <person name="Lim Y.P."/>
            <person name="Lyons E."/>
            <person name="Town C.D."/>
            <person name="Bancroft I."/>
            <person name="Wang X."/>
            <person name="Meng J."/>
            <person name="Ma J."/>
            <person name="Pires J.C."/>
            <person name="King G.J."/>
            <person name="Brunel D."/>
            <person name="Delourme R."/>
            <person name="Renard M."/>
            <person name="Aury J.M."/>
            <person name="Adams K.L."/>
            <person name="Batley J."/>
            <person name="Snowdon R.J."/>
            <person name="Tost J."/>
            <person name="Edwards D."/>
            <person name="Zhou Y."/>
            <person name="Hua W."/>
            <person name="Sharpe A.G."/>
            <person name="Paterson A.H."/>
            <person name="Guan C."/>
            <person name="Wincker P."/>
        </authorList>
    </citation>
    <scope>NUCLEOTIDE SEQUENCE [LARGE SCALE GENOMIC DNA]</scope>
    <source>
        <strain evidence="9">cv. Darmor-bzh</strain>
    </source>
</reference>
<dbReference type="PANTHER" id="PTHR33830">
    <property type="entry name" value="DEFENSIN-LIKE PROTEIN 184-RELATED"/>
    <property type="match status" value="1"/>
</dbReference>
<keyword evidence="5" id="KW-1015">Disulfide bond</keyword>
<reference evidence="8" key="2">
    <citation type="submission" date="2014-06" db="EMBL/GenBank/DDBJ databases">
        <authorList>
            <person name="Genoscope - CEA"/>
        </authorList>
    </citation>
    <scope>NUCLEOTIDE SEQUENCE</scope>
</reference>
<sequence length="98" mass="10648">MMFTNAIQLHPFISLVSHKMAKNTIFAIFMIVLVLGMGMKDTQGQQLCHERFIGATPCVPPQCAEQCTAKWGERAGRGTCLGGPGPANTCLCTFKCQI</sequence>
<feature type="transmembrane region" description="Helical" evidence="6">
    <location>
        <begin position="20"/>
        <end position="39"/>
    </location>
</feature>
<keyword evidence="6" id="KW-0812">Transmembrane</keyword>
<dbReference type="Gramene" id="CDY42487">
    <property type="protein sequence ID" value="CDY42487"/>
    <property type="gene ID" value="GSBRNA2T00074922001"/>
</dbReference>
<dbReference type="InterPro" id="IPR010851">
    <property type="entry name" value="DEFL"/>
</dbReference>
<keyword evidence="6" id="KW-0472">Membrane</keyword>
<dbReference type="Pfam" id="PF07333">
    <property type="entry name" value="SLR1-BP"/>
    <property type="match status" value="1"/>
</dbReference>
<evidence type="ECO:0000313" key="9">
    <source>
        <dbReference type="Proteomes" id="UP000028999"/>
    </source>
</evidence>
<keyword evidence="3" id="KW-0295">Fungicide</keyword>
<evidence type="ECO:0000313" key="8">
    <source>
        <dbReference type="EMBL" id="CDY42487.1"/>
    </source>
</evidence>
<accession>A0A078HXD0</accession>
<keyword evidence="9" id="KW-1185">Reference proteome</keyword>
<keyword evidence="2" id="KW-0929">Antimicrobial</keyword>
<proteinExistence type="inferred from homology"/>
<evidence type="ECO:0000256" key="5">
    <source>
        <dbReference type="ARBA" id="ARBA00023157"/>
    </source>
</evidence>
<dbReference type="EMBL" id="HG994368">
    <property type="protein sequence ID" value="CAF1844443.1"/>
    <property type="molecule type" value="Genomic_DNA"/>
</dbReference>
<dbReference type="Proteomes" id="UP001295469">
    <property type="component" value="Chromosome C04"/>
</dbReference>
<keyword evidence="6" id="KW-1133">Transmembrane helix</keyword>
<dbReference type="Proteomes" id="UP000028999">
    <property type="component" value="Unassembled WGS sequence"/>
</dbReference>
<evidence type="ECO:0000256" key="6">
    <source>
        <dbReference type="SAM" id="Phobius"/>
    </source>
</evidence>
<evidence type="ECO:0000256" key="4">
    <source>
        <dbReference type="ARBA" id="ARBA00022821"/>
    </source>
</evidence>
<name>A0A078HXD0_BRANA</name>
<protein>
    <submittedName>
        <fullName evidence="7">(rape) hypothetical protein</fullName>
    </submittedName>
    <submittedName>
        <fullName evidence="8">BnaC04g21940D protein</fullName>
    </submittedName>
</protein>
<dbReference type="PaxDb" id="3708-A0A078HXD0"/>
<dbReference type="AlphaFoldDB" id="A0A078HXD0"/>
<evidence type="ECO:0000256" key="2">
    <source>
        <dbReference type="ARBA" id="ARBA00022529"/>
    </source>
</evidence>
<evidence type="ECO:0000313" key="7">
    <source>
        <dbReference type="EMBL" id="CAF1844443.1"/>
    </source>
</evidence>
<reference evidence="7" key="3">
    <citation type="submission" date="2021-01" db="EMBL/GenBank/DDBJ databases">
        <authorList>
            <consortium name="Genoscope - CEA"/>
            <person name="William W."/>
        </authorList>
    </citation>
    <scope>NUCLEOTIDE SEQUENCE</scope>
</reference>
<evidence type="ECO:0000256" key="3">
    <source>
        <dbReference type="ARBA" id="ARBA00022577"/>
    </source>
</evidence>
<dbReference type="GO" id="GO:0050832">
    <property type="term" value="P:defense response to fungus"/>
    <property type="evidence" value="ECO:0007669"/>
    <property type="project" value="UniProtKB-KW"/>
</dbReference>
<dbReference type="GO" id="GO:0031640">
    <property type="term" value="P:killing of cells of another organism"/>
    <property type="evidence" value="ECO:0007669"/>
    <property type="project" value="UniProtKB-KW"/>
</dbReference>
<evidence type="ECO:0000256" key="1">
    <source>
        <dbReference type="ARBA" id="ARBA00006722"/>
    </source>
</evidence>
<keyword evidence="4" id="KW-0611">Plant defense</keyword>
<gene>
    <name evidence="8" type="primary">BnaC04g21940D</name>
    <name evidence="7" type="ORF">DARMORV10_C04P31610.1</name>
    <name evidence="8" type="ORF">GSBRNA2T00074922001</name>
</gene>
<dbReference type="EMBL" id="LK032526">
    <property type="protein sequence ID" value="CDY42487.1"/>
    <property type="molecule type" value="Genomic_DNA"/>
</dbReference>
<dbReference type="OMA" id="IQLHPFI"/>
<organism evidence="8 9">
    <name type="scientific">Brassica napus</name>
    <name type="common">Rape</name>
    <dbReference type="NCBI Taxonomy" id="3708"/>
    <lineage>
        <taxon>Eukaryota</taxon>
        <taxon>Viridiplantae</taxon>
        <taxon>Streptophyta</taxon>
        <taxon>Embryophyta</taxon>
        <taxon>Tracheophyta</taxon>
        <taxon>Spermatophyta</taxon>
        <taxon>Magnoliopsida</taxon>
        <taxon>eudicotyledons</taxon>
        <taxon>Gunneridae</taxon>
        <taxon>Pentapetalae</taxon>
        <taxon>rosids</taxon>
        <taxon>malvids</taxon>
        <taxon>Brassicales</taxon>
        <taxon>Brassicaceae</taxon>
        <taxon>Brassiceae</taxon>
        <taxon>Brassica</taxon>
    </lineage>
</organism>
<comment type="similarity">
    <text evidence="1">Belongs to the DEFL family.</text>
</comment>
<dbReference type="PANTHER" id="PTHR33830:SF39">
    <property type="entry name" value="PECTINESTERASE INHIBITOR DOMAIN-CONTAINING PROTEIN"/>
    <property type="match status" value="1"/>
</dbReference>